<evidence type="ECO:0000313" key="1">
    <source>
        <dbReference type="EMBL" id="KHJ65012.1"/>
    </source>
</evidence>
<proteinExistence type="predicted"/>
<protein>
    <recommendedName>
        <fullName evidence="3">HK97 gp10 family phage protein</fullName>
    </recommendedName>
</protein>
<evidence type="ECO:0008006" key="3">
    <source>
        <dbReference type="Google" id="ProtNLM"/>
    </source>
</evidence>
<dbReference type="EMBL" id="JTJJ01000200">
    <property type="protein sequence ID" value="KHJ65012.1"/>
    <property type="molecule type" value="Genomic_DNA"/>
</dbReference>
<name>A0A0B1R1H5_9GAMM</name>
<gene>
    <name evidence="1" type="ORF">QU24_26835</name>
</gene>
<reference evidence="1 2" key="1">
    <citation type="submission" date="2014-11" db="EMBL/GenBank/DDBJ databases">
        <title>Genome sequencing of Pantoea rodasii ND03.</title>
        <authorList>
            <person name="Muhamad Yunos N.Y."/>
            <person name="Chan K.-G."/>
        </authorList>
    </citation>
    <scope>NUCLEOTIDE SEQUENCE [LARGE SCALE GENOMIC DNA]</scope>
    <source>
        <strain evidence="1 2">ND03</strain>
    </source>
</reference>
<dbReference type="AlphaFoldDB" id="A0A0B1R1H5"/>
<organism evidence="1 2">
    <name type="scientific">Pantoea rodasii</name>
    <dbReference type="NCBI Taxonomy" id="1076549"/>
    <lineage>
        <taxon>Bacteria</taxon>
        <taxon>Pseudomonadati</taxon>
        <taxon>Pseudomonadota</taxon>
        <taxon>Gammaproteobacteria</taxon>
        <taxon>Enterobacterales</taxon>
        <taxon>Erwiniaceae</taxon>
        <taxon>Pantoea</taxon>
    </lineage>
</organism>
<sequence>MDLEQFARELSSASSKIATELELGFHVIVKEIEETAKEEIGVYQPAYGPFEAWAPLAASTRADRVRHGYTEDDPLLRSGELRDSIESEVVGLAAIVGTKSQIGFWQEVGTENIPPRPFIGPAYVRKIDPLMESIELAISRGFKAW</sequence>
<comment type="caution">
    <text evidence="1">The sequence shown here is derived from an EMBL/GenBank/DDBJ whole genome shotgun (WGS) entry which is preliminary data.</text>
</comment>
<accession>A0A0B1R1H5</accession>
<evidence type="ECO:0000313" key="2">
    <source>
        <dbReference type="Proteomes" id="UP000030853"/>
    </source>
</evidence>
<dbReference type="Proteomes" id="UP000030853">
    <property type="component" value="Unassembled WGS sequence"/>
</dbReference>